<feature type="transmembrane region" description="Helical" evidence="1">
    <location>
        <begin position="6"/>
        <end position="26"/>
    </location>
</feature>
<keyword evidence="1" id="KW-1133">Transmembrane helix</keyword>
<evidence type="ECO:0000256" key="1">
    <source>
        <dbReference type="SAM" id="Phobius"/>
    </source>
</evidence>
<organism evidence="2 3">
    <name type="scientific">Belnapia rosea</name>
    <dbReference type="NCBI Taxonomy" id="938405"/>
    <lineage>
        <taxon>Bacteria</taxon>
        <taxon>Pseudomonadati</taxon>
        <taxon>Pseudomonadota</taxon>
        <taxon>Alphaproteobacteria</taxon>
        <taxon>Acetobacterales</taxon>
        <taxon>Roseomonadaceae</taxon>
        <taxon>Belnapia</taxon>
    </lineage>
</organism>
<dbReference type="Proteomes" id="UP000198925">
    <property type="component" value="Unassembled WGS sequence"/>
</dbReference>
<name>A0A1G7ADJ3_9PROT</name>
<protein>
    <submittedName>
        <fullName evidence="2">Uncharacterized protein</fullName>
    </submittedName>
</protein>
<proteinExistence type="predicted"/>
<evidence type="ECO:0000313" key="3">
    <source>
        <dbReference type="Proteomes" id="UP000198925"/>
    </source>
</evidence>
<sequence length="29" mass="3123">MGLETWIALATASIALVLIPWMPAALRRG</sequence>
<dbReference type="EMBL" id="FMZX01000019">
    <property type="protein sequence ID" value="SDE12830.1"/>
    <property type="molecule type" value="Genomic_DNA"/>
</dbReference>
<gene>
    <name evidence="2" type="ORF">SAMN04487779_101955</name>
</gene>
<keyword evidence="3" id="KW-1185">Reference proteome</keyword>
<accession>A0A1G7ADJ3</accession>
<evidence type="ECO:0000313" key="2">
    <source>
        <dbReference type="EMBL" id="SDE12830.1"/>
    </source>
</evidence>
<keyword evidence="1" id="KW-0812">Transmembrane</keyword>
<reference evidence="2 3" key="1">
    <citation type="submission" date="2016-10" db="EMBL/GenBank/DDBJ databases">
        <authorList>
            <person name="de Groot N.N."/>
        </authorList>
    </citation>
    <scope>NUCLEOTIDE SEQUENCE [LARGE SCALE GENOMIC DNA]</scope>
    <source>
        <strain evidence="2 3">CPCC 100156</strain>
    </source>
</reference>
<keyword evidence="1" id="KW-0472">Membrane</keyword>
<dbReference type="AlphaFoldDB" id="A0A1G7ADJ3"/>